<reference evidence="1" key="1">
    <citation type="submission" date="2022-08" db="EMBL/GenBank/DDBJ databases">
        <title>The complete genome sequence of the thermophilic bacterium Laceyella sacchari FBKL4.010 reveals the basis for tetramethylpyrazine biosynthesis in Moutai-flavor Daqu.</title>
        <authorList>
            <person name="Li D."/>
            <person name="Huang W."/>
            <person name="Wang C."/>
            <person name="Qiu S."/>
        </authorList>
    </citation>
    <scope>NUCLEOTIDE SEQUENCE</scope>
    <source>
        <strain evidence="1">FBKL4.014</strain>
    </source>
</reference>
<dbReference type="RefSeq" id="WP_259435962.1">
    <property type="nucleotide sequence ID" value="NZ_CP103866.1"/>
</dbReference>
<dbReference type="Proteomes" id="UP001058650">
    <property type="component" value="Chromosome"/>
</dbReference>
<accession>A0ABY5U541</accession>
<keyword evidence="2" id="KW-1185">Reference proteome</keyword>
<evidence type="ECO:0000313" key="1">
    <source>
        <dbReference type="EMBL" id="UWE03392.1"/>
    </source>
</evidence>
<evidence type="ECO:0000313" key="2">
    <source>
        <dbReference type="Proteomes" id="UP001058650"/>
    </source>
</evidence>
<name>A0ABY5U541_LACSH</name>
<protein>
    <submittedName>
        <fullName evidence="1">Uncharacterized protein</fullName>
    </submittedName>
</protein>
<dbReference type="EMBL" id="CP103866">
    <property type="protein sequence ID" value="UWE03392.1"/>
    <property type="molecule type" value="Genomic_DNA"/>
</dbReference>
<sequence length="275" mass="31860">MPFDNSLKAMQTPERLYALCRLVHQMPLSHNELKEMVQPSTLNQKQDQFTEVLKLAKRGDLIELDPQTNQYRSKLQDEQLGDLEAFKTEIAKRVFSSTNYIFTQFTCWFLNRGEEVLTMKNGDLARQFFHEVTLDGNLEYNTTNITAWKQWAVFLGLGYQYGGVFVPNAANRILTLLKNQTILPLHQPIPFRQFINWLANEAPELDGGNVNIEFNRRFQEQQLSYALSSGLRTLHSLGRIYLHYIADATDVWHLTLNQMHEIPNQVSQIELRIGG</sequence>
<gene>
    <name evidence="1" type="ORF">NYR52_14975</name>
</gene>
<organism evidence="1 2">
    <name type="scientific">Laceyella sacchari</name>
    <name type="common">Thermoactinomyces thalpophilus</name>
    <dbReference type="NCBI Taxonomy" id="37482"/>
    <lineage>
        <taxon>Bacteria</taxon>
        <taxon>Bacillati</taxon>
        <taxon>Bacillota</taxon>
        <taxon>Bacilli</taxon>
        <taxon>Bacillales</taxon>
        <taxon>Thermoactinomycetaceae</taxon>
        <taxon>Laceyella</taxon>
    </lineage>
</organism>
<proteinExistence type="predicted"/>